<dbReference type="Proteomes" id="UP001152422">
    <property type="component" value="Unassembled WGS sequence"/>
</dbReference>
<evidence type="ECO:0000313" key="3">
    <source>
        <dbReference type="Proteomes" id="UP001152422"/>
    </source>
</evidence>
<name>A0A9X4L5A1_9STAP</name>
<comment type="caution">
    <text evidence="2">The sequence shown here is derived from an EMBL/GenBank/DDBJ whole genome shotgun (WGS) entry which is preliminary data.</text>
</comment>
<feature type="transmembrane region" description="Helical" evidence="1">
    <location>
        <begin position="38"/>
        <end position="58"/>
    </location>
</feature>
<reference evidence="2" key="1">
    <citation type="submission" date="2022-05" db="EMBL/GenBank/DDBJ databases">
        <title>Comparative genomics of Staphylococcus equorum isolates.</title>
        <authorList>
            <person name="Luelf R.H."/>
        </authorList>
    </citation>
    <scope>NUCLEOTIDE SEQUENCE</scope>
    <source>
        <strain evidence="2">TMW 2.2497</strain>
    </source>
</reference>
<keyword evidence="1" id="KW-1133">Transmembrane helix</keyword>
<protein>
    <submittedName>
        <fullName evidence="2">Uncharacterized protein</fullName>
    </submittedName>
</protein>
<dbReference type="AlphaFoldDB" id="A0A9X4L5A1"/>
<gene>
    <name evidence="2" type="ORF">M4L89_12675</name>
</gene>
<dbReference type="RefSeq" id="WP_277583559.1">
    <property type="nucleotide sequence ID" value="NZ_JAMBPY010000010.1"/>
</dbReference>
<sequence>MSNNEIGNNVLDRINQEIEQELSDYDVEKEPKKEKKQFLTLQFISTFILVLLIIINLMKVFI</sequence>
<evidence type="ECO:0000313" key="2">
    <source>
        <dbReference type="EMBL" id="MDG0847084.1"/>
    </source>
</evidence>
<dbReference type="EMBL" id="JAMBQA010000009">
    <property type="protein sequence ID" value="MDG0847084.1"/>
    <property type="molecule type" value="Genomic_DNA"/>
</dbReference>
<evidence type="ECO:0000256" key="1">
    <source>
        <dbReference type="SAM" id="Phobius"/>
    </source>
</evidence>
<accession>A0A9X4L5A1</accession>
<keyword evidence="1" id="KW-0472">Membrane</keyword>
<keyword evidence="1" id="KW-0812">Transmembrane</keyword>
<keyword evidence="3" id="KW-1185">Reference proteome</keyword>
<proteinExistence type="predicted"/>
<organism evidence="2 3">
    <name type="scientific">Staphylococcus equorum</name>
    <dbReference type="NCBI Taxonomy" id="246432"/>
    <lineage>
        <taxon>Bacteria</taxon>
        <taxon>Bacillati</taxon>
        <taxon>Bacillota</taxon>
        <taxon>Bacilli</taxon>
        <taxon>Bacillales</taxon>
        <taxon>Staphylococcaceae</taxon>
        <taxon>Staphylococcus</taxon>
    </lineage>
</organism>